<keyword evidence="4 7" id="KW-1133">Transmembrane helix</keyword>
<dbReference type="Proteomes" id="UP001596233">
    <property type="component" value="Unassembled WGS sequence"/>
</dbReference>
<keyword evidence="2" id="KW-1003">Cell membrane</keyword>
<dbReference type="Gene3D" id="1.10.3730.20">
    <property type="match status" value="1"/>
</dbReference>
<reference evidence="9" key="1">
    <citation type="journal article" date="2019" name="Int. J. Syst. Evol. Microbiol.">
        <title>The Global Catalogue of Microorganisms (GCM) 10K type strain sequencing project: providing services to taxonomists for standard genome sequencing and annotation.</title>
        <authorList>
            <consortium name="The Broad Institute Genomics Platform"/>
            <consortium name="The Broad Institute Genome Sequencing Center for Infectious Disease"/>
            <person name="Wu L."/>
            <person name="Ma J."/>
        </authorList>
    </citation>
    <scope>NUCLEOTIDE SEQUENCE [LARGE SCALE GENOMIC DNA]</scope>
    <source>
        <strain evidence="9">PCU 280</strain>
    </source>
</reference>
<evidence type="ECO:0000256" key="3">
    <source>
        <dbReference type="ARBA" id="ARBA00022692"/>
    </source>
</evidence>
<dbReference type="SUPFAM" id="SSF103481">
    <property type="entry name" value="Multidrug resistance efflux transporter EmrE"/>
    <property type="match status" value="1"/>
</dbReference>
<evidence type="ECO:0000256" key="7">
    <source>
        <dbReference type="SAM" id="Phobius"/>
    </source>
</evidence>
<keyword evidence="9" id="KW-1185">Reference proteome</keyword>
<organism evidence="8 9">
    <name type="scientific">Paenibacillus septentrionalis</name>
    <dbReference type="NCBI Taxonomy" id="429342"/>
    <lineage>
        <taxon>Bacteria</taxon>
        <taxon>Bacillati</taxon>
        <taxon>Bacillota</taxon>
        <taxon>Bacilli</taxon>
        <taxon>Bacillales</taxon>
        <taxon>Paenibacillaceae</taxon>
        <taxon>Paenibacillus</taxon>
    </lineage>
</organism>
<dbReference type="Pfam" id="PF00893">
    <property type="entry name" value="Multi_Drug_Res"/>
    <property type="match status" value="1"/>
</dbReference>
<feature type="transmembrane region" description="Helical" evidence="7">
    <location>
        <begin position="5"/>
        <end position="22"/>
    </location>
</feature>
<dbReference type="PANTHER" id="PTHR30561:SF7">
    <property type="entry name" value="GUANIDINIUM EFFLUX SYSTEM SUBUNIT GDNC-RELATED"/>
    <property type="match status" value="1"/>
</dbReference>
<evidence type="ECO:0000313" key="8">
    <source>
        <dbReference type="EMBL" id="MFC6334842.1"/>
    </source>
</evidence>
<dbReference type="InterPro" id="IPR037185">
    <property type="entry name" value="EmrE-like"/>
</dbReference>
<evidence type="ECO:0000256" key="6">
    <source>
        <dbReference type="RuleBase" id="RU003942"/>
    </source>
</evidence>
<feature type="transmembrane region" description="Helical" evidence="7">
    <location>
        <begin position="28"/>
        <end position="46"/>
    </location>
</feature>
<name>A0ABW1V7Z6_9BACL</name>
<comment type="similarity">
    <text evidence="6">Belongs to the drug/metabolite transporter (DMT) superfamily. Small multidrug resistance (SMR) (TC 2.A.7.1) family.</text>
</comment>
<comment type="caution">
    <text evidence="8">The sequence shown here is derived from an EMBL/GenBank/DDBJ whole genome shotgun (WGS) entry which is preliminary data.</text>
</comment>
<feature type="transmembrane region" description="Helical" evidence="7">
    <location>
        <begin position="58"/>
        <end position="77"/>
    </location>
</feature>
<accession>A0ABW1V7Z6</accession>
<feature type="transmembrane region" description="Helical" evidence="7">
    <location>
        <begin position="83"/>
        <end position="101"/>
    </location>
</feature>
<evidence type="ECO:0000313" key="9">
    <source>
        <dbReference type="Proteomes" id="UP001596233"/>
    </source>
</evidence>
<dbReference type="InterPro" id="IPR045324">
    <property type="entry name" value="Small_multidrug_res"/>
</dbReference>
<comment type="subcellular location">
    <subcellularLocation>
        <location evidence="1 6">Cell membrane</location>
        <topology evidence="1 6">Multi-pass membrane protein</topology>
    </subcellularLocation>
</comment>
<evidence type="ECO:0000256" key="2">
    <source>
        <dbReference type="ARBA" id="ARBA00022475"/>
    </source>
</evidence>
<evidence type="ECO:0000256" key="5">
    <source>
        <dbReference type="ARBA" id="ARBA00023136"/>
    </source>
</evidence>
<dbReference type="InterPro" id="IPR000390">
    <property type="entry name" value="Small_drug/metabolite_transptr"/>
</dbReference>
<evidence type="ECO:0000256" key="1">
    <source>
        <dbReference type="ARBA" id="ARBA00004651"/>
    </source>
</evidence>
<protein>
    <submittedName>
        <fullName evidence="8">DMT family transporter</fullName>
    </submittedName>
</protein>
<dbReference type="RefSeq" id="WP_379237768.1">
    <property type="nucleotide sequence ID" value="NZ_JBHSTE010000007.1"/>
</dbReference>
<dbReference type="PANTHER" id="PTHR30561">
    <property type="entry name" value="SMR FAMILY PROTON-DEPENDENT DRUG EFFLUX TRANSPORTER SUGE"/>
    <property type="match status" value="1"/>
</dbReference>
<proteinExistence type="inferred from homology"/>
<dbReference type="EMBL" id="JBHSTE010000007">
    <property type="protein sequence ID" value="MFC6334842.1"/>
    <property type="molecule type" value="Genomic_DNA"/>
</dbReference>
<keyword evidence="5 7" id="KW-0472">Membrane</keyword>
<evidence type="ECO:0000256" key="4">
    <source>
        <dbReference type="ARBA" id="ARBA00022989"/>
    </source>
</evidence>
<sequence>MKNTWLMVIVAAVFEVGWVIGIKHSESVLQWFGTIIAIFISFALMIQASKKISVGTVYAVFVGLGTAGTVVAEMMLFQADVNPMKLLLIGVLLIGVIMLKLQNKEQAVEIKGGE</sequence>
<gene>
    <name evidence="8" type="ORF">ACFP56_19610</name>
</gene>
<keyword evidence="3 6" id="KW-0812">Transmembrane</keyword>